<dbReference type="InterPro" id="IPR052018">
    <property type="entry name" value="PHP_domain"/>
</dbReference>
<organism evidence="1 2">
    <name type="scientific">Halobium palmae</name>
    <dbReference type="NCBI Taxonomy" id="1776492"/>
    <lineage>
        <taxon>Archaea</taxon>
        <taxon>Methanobacteriati</taxon>
        <taxon>Methanobacteriota</taxon>
        <taxon>Stenosarchaea group</taxon>
        <taxon>Halobacteria</taxon>
        <taxon>Halobacteriales</taxon>
        <taxon>Haloferacaceae</taxon>
        <taxon>Halobium</taxon>
    </lineage>
</organism>
<sequence>MYAVDLHTHSRFFHGWNGRPTRFDPMGLRLLALGARLRDLDGIAVTNHDYAYSAEVDLPTVPGIEVSTTEGHVVVVGEDPPTRTALQGYTPEETVEYAHDHDCAAILAHPFRNSGAREANADFDAVEVNGKNPEHVERTKELARDLDLPLVGGSDAHYPVEVGRAFTRIDAEEFTPAAVADAIRDGRVTAMMKFGPVDRLL</sequence>
<dbReference type="SUPFAM" id="SSF89550">
    <property type="entry name" value="PHP domain-like"/>
    <property type="match status" value="1"/>
</dbReference>
<dbReference type="CDD" id="cd07432">
    <property type="entry name" value="PHP_HisPPase"/>
    <property type="match status" value="1"/>
</dbReference>
<comment type="caution">
    <text evidence="1">The sequence shown here is derived from an EMBL/GenBank/DDBJ whole genome shotgun (WGS) entry which is preliminary data.</text>
</comment>
<gene>
    <name evidence="1" type="ORF">ACFQE1_14385</name>
</gene>
<evidence type="ECO:0000313" key="2">
    <source>
        <dbReference type="Proteomes" id="UP001596328"/>
    </source>
</evidence>
<evidence type="ECO:0000313" key="1">
    <source>
        <dbReference type="EMBL" id="MFC6725533.1"/>
    </source>
</evidence>
<dbReference type="InterPro" id="IPR016195">
    <property type="entry name" value="Pol/histidinol_Pase-like"/>
</dbReference>
<proteinExistence type="predicted"/>
<dbReference type="Pfam" id="PF13263">
    <property type="entry name" value="PHP_C"/>
    <property type="match status" value="1"/>
</dbReference>
<name>A0ABD5S3D6_9EURY</name>
<accession>A0ABD5S3D6</accession>
<protein>
    <submittedName>
        <fullName evidence="1">PHP domain-containing protein</fullName>
    </submittedName>
</protein>
<keyword evidence="2" id="KW-1185">Reference proteome</keyword>
<dbReference type="Gene3D" id="3.20.20.140">
    <property type="entry name" value="Metal-dependent hydrolases"/>
    <property type="match status" value="1"/>
</dbReference>
<dbReference type="PANTHER" id="PTHR42924">
    <property type="entry name" value="EXONUCLEASE"/>
    <property type="match status" value="1"/>
</dbReference>
<dbReference type="PANTHER" id="PTHR42924:SF3">
    <property type="entry name" value="POLYMERASE_HISTIDINOL PHOSPHATASE N-TERMINAL DOMAIN-CONTAINING PROTEIN"/>
    <property type="match status" value="1"/>
</dbReference>
<dbReference type="EMBL" id="JBHSWU010000572">
    <property type="protein sequence ID" value="MFC6725533.1"/>
    <property type="molecule type" value="Genomic_DNA"/>
</dbReference>
<dbReference type="AlphaFoldDB" id="A0ABD5S3D6"/>
<reference evidence="1 2" key="1">
    <citation type="journal article" date="2019" name="Int. J. Syst. Evol. Microbiol.">
        <title>The Global Catalogue of Microorganisms (GCM) 10K type strain sequencing project: providing services to taxonomists for standard genome sequencing and annotation.</title>
        <authorList>
            <consortium name="The Broad Institute Genomics Platform"/>
            <consortium name="The Broad Institute Genome Sequencing Center for Infectious Disease"/>
            <person name="Wu L."/>
            <person name="Ma J."/>
        </authorList>
    </citation>
    <scope>NUCLEOTIDE SEQUENCE [LARGE SCALE GENOMIC DNA]</scope>
    <source>
        <strain evidence="1 2">NBRC 111368</strain>
    </source>
</reference>
<dbReference type="Proteomes" id="UP001596328">
    <property type="component" value="Unassembled WGS sequence"/>
</dbReference>
<feature type="non-terminal residue" evidence="1">
    <location>
        <position position="201"/>
    </location>
</feature>